<accession>A0A0S2JRB8</accession>
<dbReference type="Proteomes" id="UP001211866">
    <property type="component" value="Chromosome"/>
</dbReference>
<reference evidence="2 4" key="2">
    <citation type="submission" date="2018-05" db="EMBL/GenBank/DDBJ databases">
        <authorList>
            <person name="Lanie J.A."/>
            <person name="Ng W.-L."/>
            <person name="Kazmierczak K.M."/>
            <person name="Andrzejewski T.M."/>
            <person name="Davidsen T.M."/>
            <person name="Wayne K.J."/>
            <person name="Tettelin H."/>
            <person name="Glass J.I."/>
            <person name="Rusch D."/>
            <person name="Podicherti R."/>
            <person name="Tsui H.-C.T."/>
            <person name="Winkler M.E."/>
        </authorList>
    </citation>
    <scope>NUCLEOTIDE SEQUENCE [LARGE SCALE GENOMIC DNA]</scope>
    <source>
        <strain evidence="2 4">YBY</strain>
    </source>
</reference>
<feature type="transmembrane region" description="Helical" evidence="1">
    <location>
        <begin position="79"/>
        <end position="100"/>
    </location>
</feature>
<sequence>MKTDNAQTPTANDSQALRSTLFKLCATATIICTVVTIVVAIIWWDLLNRLISFGRGLDYSGLQALSIQNLALIKQYNPFFWWTVVGVITLIIAYLLYGFVQGVMRRNQQRIIDESTVAQLARSLSRPAREVILWCWPDQRSPLTVGDLQRAHSELRAGRFGKMELAEQQSRLLRADYERHEPQA</sequence>
<dbReference type="STRING" id="511.UZ73_09915"/>
<dbReference type="RefSeq" id="WP_042484759.1">
    <property type="nucleotide sequence ID" value="NZ_CAXOJJ010000025.1"/>
</dbReference>
<protein>
    <recommendedName>
        <fullName evidence="6">Poly-beta-1,6-N-acetyl-D-glucosamine biosynthesis protein PgaD</fullName>
    </recommendedName>
</protein>
<dbReference type="KEGG" id="afa:UZ73_09915"/>
<dbReference type="EMBL" id="CP096916">
    <property type="protein sequence ID" value="WBM38395.1"/>
    <property type="molecule type" value="Genomic_DNA"/>
</dbReference>
<proteinExistence type="predicted"/>
<evidence type="ECO:0000313" key="2">
    <source>
        <dbReference type="EMBL" id="PWE12793.1"/>
    </source>
</evidence>
<gene>
    <name evidence="2" type="ORF">DF183_18705</name>
    <name evidence="3" type="ORF">M2J83_00745</name>
</gene>
<keyword evidence="1" id="KW-0472">Membrane</keyword>
<evidence type="ECO:0008006" key="6">
    <source>
        <dbReference type="Google" id="ProtNLM"/>
    </source>
</evidence>
<name>A0A0M7EFR2_ALCFA</name>
<evidence type="ECO:0000313" key="3">
    <source>
        <dbReference type="EMBL" id="WBM38395.1"/>
    </source>
</evidence>
<dbReference type="EMBL" id="QEXO01000005">
    <property type="protein sequence ID" value="PWE12793.1"/>
    <property type="molecule type" value="Genomic_DNA"/>
</dbReference>
<evidence type="ECO:0000313" key="5">
    <source>
        <dbReference type="Proteomes" id="UP001211866"/>
    </source>
</evidence>
<reference evidence="3 5" key="3">
    <citation type="submission" date="2022-05" db="EMBL/GenBank/DDBJ databases">
        <title>Complete sequence of strain NY11312.</title>
        <authorList>
            <person name="Zhou D."/>
        </authorList>
    </citation>
    <scope>NUCLEOTIDE SEQUENCE [LARGE SCALE GENOMIC DNA]</scope>
    <source>
        <strain evidence="3 5">NY11312</strain>
    </source>
</reference>
<keyword evidence="1" id="KW-1133">Transmembrane helix</keyword>
<keyword evidence="5" id="KW-1185">Reference proteome</keyword>
<dbReference type="GeneID" id="29368188"/>
<dbReference type="AlphaFoldDB" id="A0A0M7EFR2"/>
<feature type="transmembrane region" description="Helical" evidence="1">
    <location>
        <begin position="21"/>
        <end position="44"/>
    </location>
</feature>
<organism evidence="2 4">
    <name type="scientific">Alcaligenes faecalis</name>
    <dbReference type="NCBI Taxonomy" id="511"/>
    <lineage>
        <taxon>Bacteria</taxon>
        <taxon>Pseudomonadati</taxon>
        <taxon>Pseudomonadota</taxon>
        <taxon>Betaproteobacteria</taxon>
        <taxon>Burkholderiales</taxon>
        <taxon>Alcaligenaceae</taxon>
        <taxon>Alcaligenes</taxon>
    </lineage>
</organism>
<evidence type="ECO:0000256" key="1">
    <source>
        <dbReference type="SAM" id="Phobius"/>
    </source>
</evidence>
<accession>A0A0M7EFR2</accession>
<evidence type="ECO:0000313" key="4">
    <source>
        <dbReference type="Proteomes" id="UP000245216"/>
    </source>
</evidence>
<keyword evidence="1" id="KW-0812">Transmembrane</keyword>
<dbReference type="Proteomes" id="UP000245216">
    <property type="component" value="Unassembled WGS sequence"/>
</dbReference>
<reference evidence="2 4" key="1">
    <citation type="submission" date="2018-05" db="EMBL/GenBank/DDBJ databases">
        <title>Genome Sequence of an Efficient Indole-Degrading Bacterium, Alcaligenes sp.YBY.</title>
        <authorList>
            <person name="Yang B."/>
        </authorList>
    </citation>
    <scope>NUCLEOTIDE SEQUENCE [LARGE SCALE GENOMIC DNA]</scope>
    <source>
        <strain evidence="2 4">YBY</strain>
    </source>
</reference>
<dbReference type="OrthoDB" id="8634640at2"/>